<reference evidence="3" key="1">
    <citation type="submission" date="2020-01" db="EMBL/GenBank/DDBJ databases">
        <title>First Reported Case and Whole Genome of Weissella confusa in an Equid.</title>
        <authorList>
            <person name="Little S.V."/>
            <person name="Lawhon S.D."/>
        </authorList>
    </citation>
    <scope>NUCLEOTIDE SEQUENCE</scope>
    <source>
        <strain evidence="3">718955</strain>
    </source>
</reference>
<organism evidence="3 4">
    <name type="scientific">Weissella confusa</name>
    <name type="common">Lactobacillus confusus</name>
    <dbReference type="NCBI Taxonomy" id="1583"/>
    <lineage>
        <taxon>Bacteria</taxon>
        <taxon>Bacillati</taxon>
        <taxon>Bacillota</taxon>
        <taxon>Bacilli</taxon>
        <taxon>Lactobacillales</taxon>
        <taxon>Lactobacillaceae</taxon>
        <taxon>Weissella</taxon>
    </lineage>
</organism>
<dbReference type="RefSeq" id="WP_135797488.1">
    <property type="nucleotide sequence ID" value="NZ_CP027565.1"/>
</dbReference>
<dbReference type="AlphaFoldDB" id="A0AAJ3DAE6"/>
<dbReference type="Proteomes" id="UP000719917">
    <property type="component" value="Unassembled WGS sequence"/>
</dbReference>
<dbReference type="PROSITE" id="PS51892">
    <property type="entry name" value="SUBTILASE"/>
    <property type="match status" value="1"/>
</dbReference>
<gene>
    <name evidence="3" type="ORF">GTU77_01700</name>
</gene>
<sequence length="315" mass="34635">MKHTSMIKTKKISTITKTIFKRRLLFVFLTMGILIGSGYVYSALPLSDRASHAFIAEHDVLIEREPGDNYDVTWQEVVWQDRAQFEKLKNRRTVAVLDTGIAQRKQFNILGEKNFVDEQRGLAEDTNGHGTCVASVIATKASDNYRSYSPGTGLYIAKVTDNDSEVDTHRFNSALRWALDNNVAIVSITVPIGKTDSESEILFQEATQKKTLILVSAGEGAWHKMESVVSVGSSVETGLLLPVVVLNQRQTQRDVDVYTPGAVLGMTHQSKELRTLVGADASVATAAGILARTTVTNAHGATKSLEKLIEQPLFK</sequence>
<proteinExistence type="inferred from homology"/>
<dbReference type="GO" id="GO:0006508">
    <property type="term" value="P:proteolysis"/>
    <property type="evidence" value="ECO:0007669"/>
    <property type="project" value="InterPro"/>
</dbReference>
<dbReference type="GO" id="GO:0004252">
    <property type="term" value="F:serine-type endopeptidase activity"/>
    <property type="evidence" value="ECO:0007669"/>
    <property type="project" value="InterPro"/>
</dbReference>
<dbReference type="EMBL" id="JAAAMQ010000002">
    <property type="protein sequence ID" value="NBA10934.1"/>
    <property type="molecule type" value="Genomic_DNA"/>
</dbReference>
<comment type="caution">
    <text evidence="1">Lacks conserved residue(s) required for the propagation of feature annotation.</text>
</comment>
<dbReference type="InterPro" id="IPR036852">
    <property type="entry name" value="Peptidase_S8/S53_dom_sf"/>
</dbReference>
<evidence type="ECO:0000313" key="4">
    <source>
        <dbReference type="Proteomes" id="UP000719917"/>
    </source>
</evidence>
<dbReference type="Pfam" id="PF00082">
    <property type="entry name" value="Peptidase_S8"/>
    <property type="match status" value="1"/>
</dbReference>
<dbReference type="InterPro" id="IPR000209">
    <property type="entry name" value="Peptidase_S8/S53_dom"/>
</dbReference>
<dbReference type="Gene3D" id="3.40.50.200">
    <property type="entry name" value="Peptidase S8/S53 domain"/>
    <property type="match status" value="1"/>
</dbReference>
<name>A0AAJ3DAE6_WEICO</name>
<comment type="caution">
    <text evidence="3">The sequence shown here is derived from an EMBL/GenBank/DDBJ whole genome shotgun (WGS) entry which is preliminary data.</text>
</comment>
<comment type="similarity">
    <text evidence="1">Belongs to the peptidase S8 family.</text>
</comment>
<evidence type="ECO:0000259" key="2">
    <source>
        <dbReference type="Pfam" id="PF00082"/>
    </source>
</evidence>
<evidence type="ECO:0000256" key="1">
    <source>
        <dbReference type="PROSITE-ProRule" id="PRU01240"/>
    </source>
</evidence>
<dbReference type="SUPFAM" id="SSF52743">
    <property type="entry name" value="Subtilisin-like"/>
    <property type="match status" value="1"/>
</dbReference>
<accession>A0AAJ3DAE6</accession>
<feature type="domain" description="Peptidase S8/S53" evidence="2">
    <location>
        <begin position="93"/>
        <end position="294"/>
    </location>
</feature>
<evidence type="ECO:0000313" key="3">
    <source>
        <dbReference type="EMBL" id="NBA10934.1"/>
    </source>
</evidence>
<protein>
    <submittedName>
        <fullName evidence="3">S8 family serine peptidase</fullName>
    </submittedName>
</protein>